<dbReference type="HOGENOM" id="CLU_1494788_0_0_5"/>
<reference evidence="1 2" key="1">
    <citation type="journal article" date="2010" name="J. Bacteriol.">
        <title>Genome sequences of Oceanicola granulosus HTCC2516(T) and Oceanicola batsensis HTCC2597(TDelta).</title>
        <authorList>
            <person name="Thrash J.C."/>
            <person name="Cho J.C."/>
            <person name="Vergin K.L."/>
            <person name="Giovannoni S.J."/>
        </authorList>
    </citation>
    <scope>NUCLEOTIDE SEQUENCE [LARGE SCALE GENOMIC DNA]</scope>
    <source>
        <strain evidence="2">ATCC BAA-861 / DSM 15982 / KCTC 12143 / HTCC2516</strain>
    </source>
</reference>
<evidence type="ECO:0000313" key="2">
    <source>
        <dbReference type="Proteomes" id="UP000003635"/>
    </source>
</evidence>
<name>Q2CDX0_OCEGH</name>
<comment type="caution">
    <text evidence="1">The sequence shown here is derived from an EMBL/GenBank/DDBJ whole genome shotgun (WGS) entry which is preliminary data.</text>
</comment>
<proteinExistence type="predicted"/>
<dbReference type="PROSITE" id="PS51257">
    <property type="entry name" value="PROKAR_LIPOPROTEIN"/>
    <property type="match status" value="1"/>
</dbReference>
<gene>
    <name evidence="1" type="ORF">OG2516_00105</name>
</gene>
<dbReference type="AlphaFoldDB" id="Q2CDX0"/>
<sequence length="180" mass="18992">MVSLRSLLMSDRTFVSVAAAGIFGCFLMADNPLFALPEPVRSAAAADTGLPLAPRTLEAARVQASETLAMFLRHAVGPDGRAAEGAALQVALPAEDGPGLQVVLVSDVRVDNIQFSGVVEGRPGRVSFDPSHIRDWIWRGEDGRLYGSYIARASLPSFHPSAAAALGATLSEDPVPAVWR</sequence>
<evidence type="ECO:0000313" key="1">
    <source>
        <dbReference type="EMBL" id="EAR50858.1"/>
    </source>
</evidence>
<dbReference type="EMBL" id="AAOT01000021">
    <property type="protein sequence ID" value="EAR50858.1"/>
    <property type="molecule type" value="Genomic_DNA"/>
</dbReference>
<accession>Q2CDX0</accession>
<protein>
    <recommendedName>
        <fullName evidence="3">DUF2314 domain-containing protein</fullName>
    </recommendedName>
</protein>
<organism evidence="1 2">
    <name type="scientific">Oceanicola granulosus (strain ATCC BAA-861 / DSM 15982 / KCTC 12143 / HTCC2516)</name>
    <dbReference type="NCBI Taxonomy" id="314256"/>
    <lineage>
        <taxon>Bacteria</taxon>
        <taxon>Pseudomonadati</taxon>
        <taxon>Pseudomonadota</taxon>
        <taxon>Alphaproteobacteria</taxon>
        <taxon>Rhodobacterales</taxon>
        <taxon>Roseobacteraceae</taxon>
        <taxon>Oceanicola</taxon>
    </lineage>
</organism>
<evidence type="ECO:0008006" key="3">
    <source>
        <dbReference type="Google" id="ProtNLM"/>
    </source>
</evidence>
<dbReference type="Proteomes" id="UP000003635">
    <property type="component" value="Unassembled WGS sequence"/>
</dbReference>
<keyword evidence="2" id="KW-1185">Reference proteome</keyword>
<dbReference type="STRING" id="314256.OG2516_00105"/>